<accession>A0A1J5S332</accession>
<gene>
    <name evidence="2" type="ORF">GALL_193100</name>
</gene>
<organism evidence="2">
    <name type="scientific">mine drainage metagenome</name>
    <dbReference type="NCBI Taxonomy" id="410659"/>
    <lineage>
        <taxon>unclassified sequences</taxon>
        <taxon>metagenomes</taxon>
        <taxon>ecological metagenomes</taxon>
    </lineage>
</organism>
<keyword evidence="1" id="KW-0812">Transmembrane</keyword>
<protein>
    <recommendedName>
        <fullName evidence="3">DUF2933 domain-containing protein</fullName>
    </recommendedName>
</protein>
<feature type="transmembrane region" description="Helical" evidence="1">
    <location>
        <begin position="41"/>
        <end position="60"/>
    </location>
</feature>
<reference evidence="2" key="1">
    <citation type="submission" date="2016-10" db="EMBL/GenBank/DDBJ databases">
        <title>Sequence of Gallionella enrichment culture.</title>
        <authorList>
            <person name="Poehlein A."/>
            <person name="Muehling M."/>
            <person name="Daniel R."/>
        </authorList>
    </citation>
    <scope>NUCLEOTIDE SEQUENCE</scope>
</reference>
<proteinExistence type="predicted"/>
<dbReference type="Pfam" id="PF11666">
    <property type="entry name" value="DUF2933"/>
    <property type="match status" value="1"/>
</dbReference>
<sequence length="80" mass="8953">MEHDEHTGHGSQPAPRGYNWVFIAFLAIAAFYLFTEHRAHLLGALPFLLLLACPLMHVFMHHGHGGAHGSPNENSERNKK</sequence>
<evidence type="ECO:0008006" key="3">
    <source>
        <dbReference type="Google" id="ProtNLM"/>
    </source>
</evidence>
<keyword evidence="1" id="KW-1133">Transmembrane helix</keyword>
<dbReference type="EMBL" id="MLJW01000116">
    <property type="protein sequence ID" value="OIQ98652.1"/>
    <property type="molecule type" value="Genomic_DNA"/>
</dbReference>
<feature type="transmembrane region" description="Helical" evidence="1">
    <location>
        <begin position="17"/>
        <end position="34"/>
    </location>
</feature>
<evidence type="ECO:0000256" key="1">
    <source>
        <dbReference type="SAM" id="Phobius"/>
    </source>
</evidence>
<comment type="caution">
    <text evidence="2">The sequence shown here is derived from an EMBL/GenBank/DDBJ whole genome shotgun (WGS) entry which is preliminary data.</text>
</comment>
<evidence type="ECO:0000313" key="2">
    <source>
        <dbReference type="EMBL" id="OIQ98652.1"/>
    </source>
</evidence>
<name>A0A1J5S332_9ZZZZ</name>
<keyword evidence="1" id="KW-0472">Membrane</keyword>
<dbReference type="AlphaFoldDB" id="A0A1J5S332"/>
<dbReference type="InterPro" id="IPR021682">
    <property type="entry name" value="DUF2933"/>
</dbReference>